<accession>C6LE25</accession>
<feature type="transmembrane region" description="Helical" evidence="7">
    <location>
        <begin position="21"/>
        <end position="48"/>
    </location>
</feature>
<comment type="similarity">
    <text evidence="6">Belongs to the ABC-4 integral membrane protein family.</text>
</comment>
<dbReference type="AlphaFoldDB" id="C6LE25"/>
<feature type="domain" description="ABC3 transporter permease C-terminal" evidence="8">
    <location>
        <begin position="285"/>
        <end position="411"/>
    </location>
</feature>
<comment type="subcellular location">
    <subcellularLocation>
        <location evidence="1">Cell membrane</location>
        <topology evidence="1">Multi-pass membrane protein</topology>
    </subcellularLocation>
</comment>
<feature type="domain" description="ABC3 transporter permease C-terminal" evidence="8">
    <location>
        <begin position="768"/>
        <end position="882"/>
    </location>
</feature>
<dbReference type="PANTHER" id="PTHR30572:SF4">
    <property type="entry name" value="ABC TRANSPORTER PERMEASE YTRF"/>
    <property type="match status" value="1"/>
</dbReference>
<dbReference type="PANTHER" id="PTHR30572">
    <property type="entry name" value="MEMBRANE COMPONENT OF TRANSPORTER-RELATED"/>
    <property type="match status" value="1"/>
</dbReference>
<protein>
    <submittedName>
        <fullName evidence="9">Efflux ABC transporter, permease protein</fullName>
    </submittedName>
</protein>
<proteinExistence type="inferred from homology"/>
<evidence type="ECO:0000256" key="1">
    <source>
        <dbReference type="ARBA" id="ARBA00004651"/>
    </source>
</evidence>
<reference evidence="9" key="1">
    <citation type="submission" date="2009-07" db="EMBL/GenBank/DDBJ databases">
        <authorList>
            <person name="Weinstock G."/>
            <person name="Sodergren E."/>
            <person name="Clifton S."/>
            <person name="Fulton L."/>
            <person name="Fulton B."/>
            <person name="Courtney L."/>
            <person name="Fronick C."/>
            <person name="Harrison M."/>
            <person name="Strong C."/>
            <person name="Farmer C."/>
            <person name="Delahaunty K."/>
            <person name="Markovic C."/>
            <person name="Hall O."/>
            <person name="Minx P."/>
            <person name="Tomlinson C."/>
            <person name="Mitreva M."/>
            <person name="Nelson J."/>
            <person name="Hou S."/>
            <person name="Wollam A."/>
            <person name="Pepin K.H."/>
            <person name="Johnson M."/>
            <person name="Bhonagiri V."/>
            <person name="Nash W.E."/>
            <person name="Warren W."/>
            <person name="Chinwalla A."/>
            <person name="Mardis E.R."/>
            <person name="Wilson R.K."/>
        </authorList>
    </citation>
    <scope>NUCLEOTIDE SEQUENCE [LARGE SCALE GENOMIC DNA]</scope>
    <source>
        <strain evidence="9">DSM 14469</strain>
    </source>
</reference>
<keyword evidence="10" id="KW-1185">Reference proteome</keyword>
<keyword evidence="4 7" id="KW-1133">Transmembrane helix</keyword>
<dbReference type="GO" id="GO:0022857">
    <property type="term" value="F:transmembrane transporter activity"/>
    <property type="evidence" value="ECO:0007669"/>
    <property type="project" value="TreeGrafter"/>
</dbReference>
<feature type="transmembrane region" description="Helical" evidence="7">
    <location>
        <begin position="456"/>
        <end position="476"/>
    </location>
</feature>
<gene>
    <name evidence="9" type="ORF">BRYFOR_06874</name>
</gene>
<evidence type="ECO:0000256" key="3">
    <source>
        <dbReference type="ARBA" id="ARBA00022692"/>
    </source>
</evidence>
<feature type="transmembrane region" description="Helical" evidence="7">
    <location>
        <begin position="816"/>
        <end position="842"/>
    </location>
</feature>
<evidence type="ECO:0000256" key="7">
    <source>
        <dbReference type="SAM" id="Phobius"/>
    </source>
</evidence>
<dbReference type="EMBL" id="ACCL02000007">
    <property type="protein sequence ID" value="EET61229.1"/>
    <property type="molecule type" value="Genomic_DNA"/>
</dbReference>
<evidence type="ECO:0000256" key="2">
    <source>
        <dbReference type="ARBA" id="ARBA00022475"/>
    </source>
</evidence>
<keyword evidence="2" id="KW-1003">Cell membrane</keyword>
<evidence type="ECO:0000313" key="9">
    <source>
        <dbReference type="EMBL" id="EET61229.1"/>
    </source>
</evidence>
<sequence length="892" mass="99185">MKNIFFVITLKTMRQNRARTIVTIIGVILSTAMITAVTTFGMSILGFLRDYEIERSGNWHVMAQSVPTEKVTELTGDERVEAAVRMEELGCIKWDKAMDKGNAWGYLCLESLPAERQDMLPVTLREGRMPENENEIIIPSYLAVNEPAGEETKVGDVLEVEAGDVYIDGERLSPAVYVENELAGTETLENTRKLMLTVVGVYDYVLFETYWNAIATFMVYCGPVSQPSAYADVLVRMKDAREVYRFAEDMEGIAKKYSFNSSLLQWEGAADNSNYQSVLTGLVAIVTGLIMVGAVSLIYNAFSISLRERTTQFGLLSSIGATKRQLRRSLLYEAFYVSIIGIPVGVLSGIVGIGITLRYVSYGITGMMHGVQRQIALRTSAPVLALTVLLALLTVLLSAWVPSRRVSKISPIEAIRASRDIRVPPQKTPAKRGLAGLFGLSGMLADKNYRRDRKKYRSTIFSLTLSIVLFVSAMSVSDALKRTGSFVLEAPEVELQYVIDSYPEGQTRESIRTLLTEQDGVQKVICYQRGVRYLGFTQKVLEEQVEMKDYSTPTLLEGEQAGAVLAYVLILPDDLFDAALRGQGLDPADYHGQETLTAAVYDTYRYFNPETERYERYEMFSELPAACEMGWLETIQKTGSGTDDETGAEKESGGKETLVLNRQNSLVLQGRLQELPEGIVDSYENSPRVLVPESEAQRWNLTAEESGGFSERFSIMCSDYRTLYEKLEEDGKEMGLPDVSEQTLLNLAAQYEQDRSFLMAMDILSFGFVTLLTLVAAANAFNTISTNLLLRRREFAMLRSMGMSGRGLKKKMCFESILYTLHSILPGAILATGVSYLVYLVLHVGADTVFRIPWAAIGLAAAGVFVIVSGTIALTMRKIQKADICEELKMNE</sequence>
<dbReference type="STRING" id="168384.SAMN05660368_01177"/>
<dbReference type="InterPro" id="IPR050250">
    <property type="entry name" value="Macrolide_Exporter_MacB"/>
</dbReference>
<feature type="transmembrane region" description="Helical" evidence="7">
    <location>
        <begin position="278"/>
        <end position="302"/>
    </location>
</feature>
<comment type="caution">
    <text evidence="9">The sequence shown here is derived from an EMBL/GenBank/DDBJ whole genome shotgun (WGS) entry which is preliminary data.</text>
</comment>
<feature type="transmembrane region" description="Helical" evidence="7">
    <location>
        <begin position="380"/>
        <end position="401"/>
    </location>
</feature>
<evidence type="ECO:0000259" key="8">
    <source>
        <dbReference type="Pfam" id="PF02687"/>
    </source>
</evidence>
<evidence type="ECO:0000256" key="4">
    <source>
        <dbReference type="ARBA" id="ARBA00022989"/>
    </source>
</evidence>
<dbReference type="Proteomes" id="UP000005561">
    <property type="component" value="Unassembled WGS sequence"/>
</dbReference>
<dbReference type="InterPro" id="IPR003838">
    <property type="entry name" value="ABC3_permease_C"/>
</dbReference>
<feature type="transmembrane region" description="Helical" evidence="7">
    <location>
        <begin position="854"/>
        <end position="874"/>
    </location>
</feature>
<keyword evidence="5 7" id="KW-0472">Membrane</keyword>
<evidence type="ECO:0000256" key="5">
    <source>
        <dbReference type="ARBA" id="ARBA00023136"/>
    </source>
</evidence>
<evidence type="ECO:0000256" key="6">
    <source>
        <dbReference type="ARBA" id="ARBA00038076"/>
    </source>
</evidence>
<feature type="transmembrane region" description="Helical" evidence="7">
    <location>
        <begin position="763"/>
        <end position="790"/>
    </location>
</feature>
<organism evidence="9 10">
    <name type="scientific">Marvinbryantia formatexigens DSM 14469</name>
    <dbReference type="NCBI Taxonomy" id="478749"/>
    <lineage>
        <taxon>Bacteria</taxon>
        <taxon>Bacillati</taxon>
        <taxon>Bacillota</taxon>
        <taxon>Clostridia</taxon>
        <taxon>Lachnospirales</taxon>
        <taxon>Lachnospiraceae</taxon>
        <taxon>Marvinbryantia</taxon>
    </lineage>
</organism>
<dbReference type="Pfam" id="PF02687">
    <property type="entry name" value="FtsX"/>
    <property type="match status" value="2"/>
</dbReference>
<feature type="transmembrane region" description="Helical" evidence="7">
    <location>
        <begin position="334"/>
        <end position="360"/>
    </location>
</feature>
<dbReference type="eggNOG" id="COG0577">
    <property type="taxonomic scope" value="Bacteria"/>
</dbReference>
<keyword evidence="3 7" id="KW-0812">Transmembrane</keyword>
<dbReference type="GO" id="GO:0005886">
    <property type="term" value="C:plasma membrane"/>
    <property type="evidence" value="ECO:0007669"/>
    <property type="project" value="UniProtKB-SubCell"/>
</dbReference>
<dbReference type="RefSeq" id="WP_006861668.1">
    <property type="nucleotide sequence ID" value="NZ_ACCL02000007.1"/>
</dbReference>
<name>C6LE25_9FIRM</name>
<evidence type="ECO:0000313" key="10">
    <source>
        <dbReference type="Proteomes" id="UP000005561"/>
    </source>
</evidence>
<dbReference type="OrthoDB" id="9793166at2"/>